<keyword evidence="2" id="KW-1185">Reference proteome</keyword>
<dbReference type="InterPro" id="IPR046112">
    <property type="entry name" value="DUF6049"/>
</dbReference>
<accession>A0A2V4B8G7</accession>
<organism evidence="1 2">
    <name type="scientific">Prauserella muralis</name>
    <dbReference type="NCBI Taxonomy" id="588067"/>
    <lineage>
        <taxon>Bacteria</taxon>
        <taxon>Bacillati</taxon>
        <taxon>Actinomycetota</taxon>
        <taxon>Actinomycetes</taxon>
        <taxon>Pseudonocardiales</taxon>
        <taxon>Pseudonocardiaceae</taxon>
        <taxon>Prauserella</taxon>
    </lineage>
</organism>
<dbReference type="Pfam" id="PF19516">
    <property type="entry name" value="DUF6049"/>
    <property type="match status" value="1"/>
</dbReference>
<comment type="caution">
    <text evidence="1">The sequence shown here is derived from an EMBL/GenBank/DDBJ whole genome shotgun (WGS) entry which is preliminary data.</text>
</comment>
<evidence type="ECO:0000313" key="2">
    <source>
        <dbReference type="Proteomes" id="UP000249915"/>
    </source>
</evidence>
<reference evidence="1 2" key="1">
    <citation type="submission" date="2016-07" db="EMBL/GenBank/DDBJ databases">
        <title>Draft genome sequence of Prauserella muralis DSM 45305, isolated from a mould-covered wall in an indoor environment.</title>
        <authorList>
            <person name="Ruckert C."/>
            <person name="Albersmeier A."/>
            <person name="Jiang C.-L."/>
            <person name="Jiang Y."/>
            <person name="Kalinowski J."/>
            <person name="Schneider O."/>
            <person name="Winkler A."/>
            <person name="Zotchev S.B."/>
        </authorList>
    </citation>
    <scope>NUCLEOTIDE SEQUENCE [LARGE SCALE GENOMIC DNA]</scope>
    <source>
        <strain evidence="1 2">DSM 45305</strain>
    </source>
</reference>
<dbReference type="AlphaFoldDB" id="A0A2V4B8G7"/>
<dbReference type="RefSeq" id="WP_112279682.1">
    <property type="nucleotide sequence ID" value="NZ_MASW01000001.1"/>
</dbReference>
<sequence>MTRGGAFVLALVFLLAQGLFGGPVSAQTIEPPPERLHLEVQQLAPRMVTPADDQVTVTATITNVGDRRVSDVVARLQVGAPLTTEDELAQSVTEAPPADAGASEWVGITGELQPRQRKSFTLTVPAAELGLSSPGVYPLLVNVNGTPDYGGAARLAELNLLMPVLDPPSEAGPAPLSMLWPIAGARPRVVGTTDEGRVVLSDDALADELRPGGRLDALVAAAAARRDSPLFGSLCFAVDPDLLDTVAAMREGYQVETPGGRVDGTGREHAKRWLDSLKSLVAGHCVIQIPYADADLTALSRVRSGTDLVRHALNGASILSTLDVQQRPGVLWPGSSLDTAALRRAADAGARTIVADPTQLESGEEGLAGPTTVDGTGVTVVPYDPAVAAAFAGDRGRGTSATAPADQPNVATQNGIAAIAFRAGLGEGEPGGTVLAAPPHAWDAPVGEFGALLDSLGAMVAAGMLQPTPLEQVLAAPQAGSATLAAGEEAVESTSGISSGVIAELSAVEHTAADLRGAMSVDATRQVQPVSVIQPLHNAVVRATSTTWRGPRARQAAAADATHQADALRGRVTVATPSQPISLASGSSPLPVTLTNTLPVAVTVRIRLENFAGLRPARVPDTVLAANSSVPRLIPAEALRSGRFSIDVSLVTPGGTRLGSPARLELTSNEFGVVTVVLTATAAGALVLLSARRIYQRVSRRKADRS</sequence>
<evidence type="ECO:0000313" key="1">
    <source>
        <dbReference type="EMBL" id="PXY31654.1"/>
    </source>
</evidence>
<proteinExistence type="predicted"/>
<protein>
    <submittedName>
        <fullName evidence="1">Uncharacterized protein</fullName>
    </submittedName>
</protein>
<dbReference type="InterPro" id="IPR013783">
    <property type="entry name" value="Ig-like_fold"/>
</dbReference>
<dbReference type="GO" id="GO:0005975">
    <property type="term" value="P:carbohydrate metabolic process"/>
    <property type="evidence" value="ECO:0007669"/>
    <property type="project" value="UniProtKB-ARBA"/>
</dbReference>
<name>A0A2V4B8G7_9PSEU</name>
<gene>
    <name evidence="1" type="ORF">BAY60_04640</name>
</gene>
<dbReference type="Proteomes" id="UP000249915">
    <property type="component" value="Unassembled WGS sequence"/>
</dbReference>
<dbReference type="EMBL" id="MASW01000001">
    <property type="protein sequence ID" value="PXY31654.1"/>
    <property type="molecule type" value="Genomic_DNA"/>
</dbReference>
<dbReference type="Gene3D" id="2.60.40.10">
    <property type="entry name" value="Immunoglobulins"/>
    <property type="match status" value="1"/>
</dbReference>
<dbReference type="OrthoDB" id="3797035at2"/>